<feature type="binding site" evidence="13">
    <location>
        <position position="256"/>
    </location>
    <ligand>
        <name>Mg(2+)</name>
        <dbReference type="ChEBI" id="CHEBI:18420"/>
        <note>shared with beta subunit</note>
    </ligand>
</feature>
<evidence type="ECO:0000313" key="16">
    <source>
        <dbReference type="Proteomes" id="UP000295689"/>
    </source>
</evidence>
<keyword evidence="5 13" id="KW-0436">Ligase</keyword>
<dbReference type="AlphaFoldDB" id="A0A4R2BF21"/>
<evidence type="ECO:0000256" key="13">
    <source>
        <dbReference type="HAMAP-Rule" id="MF_00281"/>
    </source>
</evidence>
<keyword evidence="7 13" id="KW-0547">Nucleotide-binding</keyword>
<comment type="subunit">
    <text evidence="3 13">Tetramer of two alpha and two beta subunits.</text>
</comment>
<dbReference type="PROSITE" id="PS50862">
    <property type="entry name" value="AA_TRNA_LIGASE_II"/>
    <property type="match status" value="1"/>
</dbReference>
<evidence type="ECO:0000256" key="10">
    <source>
        <dbReference type="ARBA" id="ARBA00022917"/>
    </source>
</evidence>
<protein>
    <recommendedName>
        <fullName evidence="13">Phenylalanine--tRNA ligase alpha subunit</fullName>
        <ecNumber evidence="13">6.1.1.20</ecNumber>
    </recommendedName>
    <alternativeName>
        <fullName evidence="13">Phenylalanyl-tRNA synthetase alpha subunit</fullName>
        <shortName evidence="13">PheRS</shortName>
    </alternativeName>
</protein>
<dbReference type="GO" id="GO:0006432">
    <property type="term" value="P:phenylalanyl-tRNA aminoacylation"/>
    <property type="evidence" value="ECO:0007669"/>
    <property type="project" value="UniProtKB-UniRule"/>
</dbReference>
<dbReference type="HAMAP" id="MF_00281">
    <property type="entry name" value="Phe_tRNA_synth_alpha1"/>
    <property type="match status" value="1"/>
</dbReference>
<evidence type="ECO:0000256" key="3">
    <source>
        <dbReference type="ARBA" id="ARBA00011209"/>
    </source>
</evidence>
<comment type="catalytic activity">
    <reaction evidence="12 13">
        <text>tRNA(Phe) + L-phenylalanine + ATP = L-phenylalanyl-tRNA(Phe) + AMP + diphosphate + H(+)</text>
        <dbReference type="Rhea" id="RHEA:19413"/>
        <dbReference type="Rhea" id="RHEA-COMP:9668"/>
        <dbReference type="Rhea" id="RHEA-COMP:9699"/>
        <dbReference type="ChEBI" id="CHEBI:15378"/>
        <dbReference type="ChEBI" id="CHEBI:30616"/>
        <dbReference type="ChEBI" id="CHEBI:33019"/>
        <dbReference type="ChEBI" id="CHEBI:58095"/>
        <dbReference type="ChEBI" id="CHEBI:78442"/>
        <dbReference type="ChEBI" id="CHEBI:78531"/>
        <dbReference type="ChEBI" id="CHEBI:456215"/>
        <dbReference type="EC" id="6.1.1.20"/>
    </reaction>
</comment>
<dbReference type="InterPro" id="IPR045864">
    <property type="entry name" value="aa-tRNA-synth_II/BPL/LPL"/>
</dbReference>
<dbReference type="Pfam" id="PF02912">
    <property type="entry name" value="Phe_tRNA-synt_N"/>
    <property type="match status" value="1"/>
</dbReference>
<evidence type="ECO:0000256" key="8">
    <source>
        <dbReference type="ARBA" id="ARBA00022840"/>
    </source>
</evidence>
<dbReference type="InterPro" id="IPR004529">
    <property type="entry name" value="Phe-tRNA-synth_IIc_asu"/>
</dbReference>
<name>A0A4R2BF21_9BACI</name>
<keyword evidence="9 13" id="KW-0460">Magnesium</keyword>
<dbReference type="InterPro" id="IPR006195">
    <property type="entry name" value="aa-tRNA-synth_II"/>
</dbReference>
<comment type="cofactor">
    <cofactor evidence="13">
        <name>Mg(2+)</name>
        <dbReference type="ChEBI" id="CHEBI:18420"/>
    </cofactor>
    <text evidence="13">Binds 2 magnesium ions per tetramer.</text>
</comment>
<dbReference type="PANTHER" id="PTHR11538">
    <property type="entry name" value="PHENYLALANYL-TRNA SYNTHETASE"/>
    <property type="match status" value="1"/>
</dbReference>
<dbReference type="PANTHER" id="PTHR11538:SF41">
    <property type="entry name" value="PHENYLALANINE--TRNA LIGASE, MITOCHONDRIAL"/>
    <property type="match status" value="1"/>
</dbReference>
<keyword evidence="10 13" id="KW-0648">Protein biosynthesis</keyword>
<keyword evidence="11 13" id="KW-0030">Aminoacyl-tRNA synthetase</keyword>
<dbReference type="GO" id="GO:0005737">
    <property type="term" value="C:cytoplasm"/>
    <property type="evidence" value="ECO:0007669"/>
    <property type="project" value="UniProtKB-SubCell"/>
</dbReference>
<dbReference type="GO" id="GO:0016740">
    <property type="term" value="F:transferase activity"/>
    <property type="evidence" value="ECO:0007669"/>
    <property type="project" value="UniProtKB-ARBA"/>
</dbReference>
<dbReference type="SUPFAM" id="SSF55681">
    <property type="entry name" value="Class II aaRS and biotin synthetases"/>
    <property type="match status" value="1"/>
</dbReference>
<dbReference type="InterPro" id="IPR022911">
    <property type="entry name" value="Phe_tRNA_ligase_alpha1_bac"/>
</dbReference>
<dbReference type="InterPro" id="IPR004188">
    <property type="entry name" value="Phe-tRNA_ligase_II_N"/>
</dbReference>
<evidence type="ECO:0000256" key="6">
    <source>
        <dbReference type="ARBA" id="ARBA00022723"/>
    </source>
</evidence>
<comment type="similarity">
    <text evidence="2 13">Belongs to the class-II aminoacyl-tRNA synthetase family. Phe-tRNA synthetase alpha subunit type 1 subfamily.</text>
</comment>
<dbReference type="GO" id="GO:0000049">
    <property type="term" value="F:tRNA binding"/>
    <property type="evidence" value="ECO:0007669"/>
    <property type="project" value="InterPro"/>
</dbReference>
<evidence type="ECO:0000259" key="14">
    <source>
        <dbReference type="PROSITE" id="PS50862"/>
    </source>
</evidence>
<reference evidence="15 16" key="1">
    <citation type="journal article" date="2015" name="Stand. Genomic Sci.">
        <title>Genomic Encyclopedia of Bacterial and Archaeal Type Strains, Phase III: the genomes of soil and plant-associated and newly described type strains.</title>
        <authorList>
            <person name="Whitman W.B."/>
            <person name="Woyke T."/>
            <person name="Klenk H.P."/>
            <person name="Zhou Y."/>
            <person name="Lilburn T.G."/>
            <person name="Beck B.J."/>
            <person name="De Vos P."/>
            <person name="Vandamme P."/>
            <person name="Eisen J.A."/>
            <person name="Garrity G."/>
            <person name="Hugenholtz P."/>
            <person name="Kyrpides N.C."/>
        </authorList>
    </citation>
    <scope>NUCLEOTIDE SEQUENCE [LARGE SCALE GENOMIC DNA]</scope>
    <source>
        <strain evidence="15 16">CV53</strain>
    </source>
</reference>
<evidence type="ECO:0000256" key="4">
    <source>
        <dbReference type="ARBA" id="ARBA00022490"/>
    </source>
</evidence>
<dbReference type="CDD" id="cd00496">
    <property type="entry name" value="PheRS_alpha_core"/>
    <property type="match status" value="1"/>
</dbReference>
<dbReference type="RefSeq" id="WP_132007305.1">
    <property type="nucleotide sequence ID" value="NZ_JABUHM010000005.1"/>
</dbReference>
<evidence type="ECO:0000256" key="9">
    <source>
        <dbReference type="ARBA" id="ARBA00022842"/>
    </source>
</evidence>
<evidence type="ECO:0000256" key="1">
    <source>
        <dbReference type="ARBA" id="ARBA00004496"/>
    </source>
</evidence>
<dbReference type="NCBIfam" id="TIGR00468">
    <property type="entry name" value="pheS"/>
    <property type="match status" value="1"/>
</dbReference>
<gene>
    <name evidence="13" type="primary">pheS</name>
    <name evidence="15" type="ORF">EV146_107188</name>
</gene>
<keyword evidence="6 13" id="KW-0479">Metal-binding</keyword>
<evidence type="ECO:0000256" key="7">
    <source>
        <dbReference type="ARBA" id="ARBA00022741"/>
    </source>
</evidence>
<comment type="caution">
    <text evidence="15">The sequence shown here is derived from an EMBL/GenBank/DDBJ whole genome shotgun (WGS) entry which is preliminary data.</text>
</comment>
<evidence type="ECO:0000256" key="11">
    <source>
        <dbReference type="ARBA" id="ARBA00023146"/>
    </source>
</evidence>
<keyword evidence="4 13" id="KW-0963">Cytoplasm</keyword>
<dbReference type="SUPFAM" id="SSF46589">
    <property type="entry name" value="tRNA-binding arm"/>
    <property type="match status" value="1"/>
</dbReference>
<evidence type="ECO:0000256" key="2">
    <source>
        <dbReference type="ARBA" id="ARBA00010207"/>
    </source>
</evidence>
<keyword evidence="16" id="KW-1185">Reference proteome</keyword>
<dbReference type="GO" id="GO:0000287">
    <property type="term" value="F:magnesium ion binding"/>
    <property type="evidence" value="ECO:0007669"/>
    <property type="project" value="UniProtKB-UniRule"/>
</dbReference>
<dbReference type="Gene3D" id="3.30.930.10">
    <property type="entry name" value="Bira Bifunctional Protein, Domain 2"/>
    <property type="match status" value="1"/>
</dbReference>
<dbReference type="GO" id="GO:0004826">
    <property type="term" value="F:phenylalanine-tRNA ligase activity"/>
    <property type="evidence" value="ECO:0007669"/>
    <property type="project" value="UniProtKB-UniRule"/>
</dbReference>
<evidence type="ECO:0000256" key="12">
    <source>
        <dbReference type="ARBA" id="ARBA00049255"/>
    </source>
</evidence>
<dbReference type="InterPro" id="IPR002319">
    <property type="entry name" value="Phenylalanyl-tRNA_Synthase"/>
</dbReference>
<organism evidence="15 16">
    <name type="scientific">Mesobacillus foraminis</name>
    <dbReference type="NCBI Taxonomy" id="279826"/>
    <lineage>
        <taxon>Bacteria</taxon>
        <taxon>Bacillati</taxon>
        <taxon>Bacillota</taxon>
        <taxon>Bacilli</taxon>
        <taxon>Bacillales</taxon>
        <taxon>Bacillaceae</taxon>
        <taxon>Mesobacillus</taxon>
    </lineage>
</organism>
<dbReference type="EMBL" id="SLVV01000007">
    <property type="protein sequence ID" value="TCN24489.1"/>
    <property type="molecule type" value="Genomic_DNA"/>
</dbReference>
<dbReference type="GO" id="GO:0005524">
    <property type="term" value="F:ATP binding"/>
    <property type="evidence" value="ECO:0007669"/>
    <property type="project" value="UniProtKB-UniRule"/>
</dbReference>
<evidence type="ECO:0000256" key="5">
    <source>
        <dbReference type="ARBA" id="ARBA00022598"/>
    </source>
</evidence>
<dbReference type="FunFam" id="3.30.930.10:FF:000003">
    <property type="entry name" value="Phenylalanine--tRNA ligase alpha subunit"/>
    <property type="match status" value="1"/>
</dbReference>
<comment type="subcellular location">
    <subcellularLocation>
        <location evidence="1 13">Cytoplasm</location>
    </subcellularLocation>
</comment>
<proteinExistence type="inferred from homology"/>
<dbReference type="EC" id="6.1.1.20" evidence="13"/>
<evidence type="ECO:0000313" key="15">
    <source>
        <dbReference type="EMBL" id="TCN24489.1"/>
    </source>
</evidence>
<dbReference type="Pfam" id="PF01409">
    <property type="entry name" value="tRNA-synt_2d"/>
    <property type="match status" value="1"/>
</dbReference>
<keyword evidence="8 13" id="KW-0067">ATP-binding</keyword>
<sequence length="345" mass="38638">MQERLKELQAEALDKIAQAADLKELNDIRVAFLGKKGPITEVLKGMGKLSAEERPKMGALANEVRDAISSQIEARQTELEAAAVELKLAAEKIDVTLPGRPVKAGNHHPLTRIIEEIEDLFIGMGYTVAEGPEVEQDYYNFEALNLPKGHPARDMQDSFYITEEILLRTHTSPVQARTMEKRQGKGPVKIICPGKVYRRDNDDATHSHQFTQIEGLVIDENIRLSDLKGTLDVFAKKMFGADREIRLRPSFFPFTEPSVEMDISCKMCGGHGCSTCKGTGWIEILGAGMVHPNVLEMAGYDSKRYTGFAFGMGPERIAMLKYGIDDIRHFYTNDIRFLKQFSVTE</sequence>
<dbReference type="InterPro" id="IPR010978">
    <property type="entry name" value="tRNA-bd_arm"/>
</dbReference>
<accession>A0A4R2BF21</accession>
<feature type="domain" description="Aminoacyl-transfer RNA synthetases class-II family profile" evidence="14">
    <location>
        <begin position="111"/>
        <end position="320"/>
    </location>
</feature>
<dbReference type="GO" id="GO:0140096">
    <property type="term" value="F:catalytic activity, acting on a protein"/>
    <property type="evidence" value="ECO:0007669"/>
    <property type="project" value="UniProtKB-ARBA"/>
</dbReference>
<dbReference type="Proteomes" id="UP000295689">
    <property type="component" value="Unassembled WGS sequence"/>
</dbReference>